<dbReference type="InterPro" id="IPR050553">
    <property type="entry name" value="Thioredoxin_ResA/DsbE_sf"/>
</dbReference>
<organism evidence="5 6">
    <name type="scientific">Bacillus nakamurai</name>
    <dbReference type="NCBI Taxonomy" id="1793963"/>
    <lineage>
        <taxon>Bacteria</taxon>
        <taxon>Bacillati</taxon>
        <taxon>Bacillota</taxon>
        <taxon>Bacilli</taxon>
        <taxon>Bacillales</taxon>
        <taxon>Bacillaceae</taxon>
        <taxon>Bacillus</taxon>
    </lineage>
</organism>
<dbReference type="GO" id="GO:0016491">
    <property type="term" value="F:oxidoreductase activity"/>
    <property type="evidence" value="ECO:0007669"/>
    <property type="project" value="InterPro"/>
</dbReference>
<dbReference type="PROSITE" id="PS51352">
    <property type="entry name" value="THIOREDOXIN_2"/>
    <property type="match status" value="1"/>
</dbReference>
<dbReference type="OrthoDB" id="25753at2"/>
<accession>A0A150F3B0</accession>
<evidence type="ECO:0000259" key="4">
    <source>
        <dbReference type="PROSITE" id="PS51352"/>
    </source>
</evidence>
<dbReference type="PANTHER" id="PTHR42852:SF17">
    <property type="entry name" value="THIOREDOXIN-LIKE PROTEIN HI_1115"/>
    <property type="match status" value="1"/>
</dbReference>
<dbReference type="InterPro" id="IPR017937">
    <property type="entry name" value="Thioredoxin_CS"/>
</dbReference>
<evidence type="ECO:0000256" key="2">
    <source>
        <dbReference type="ARBA" id="ARBA00022748"/>
    </source>
</evidence>
<comment type="subcellular location">
    <subcellularLocation>
        <location evidence="1">Cell envelope</location>
    </subcellularLocation>
</comment>
<sequence length="164" mass="18658">MLKNRLIVCAALFILAAVWMPEAKAAAGKQAVPAVFLMKTIEGDDISIPHKGRKTILHFWTSWCPPCKKELPQFQTYYEKHHSDQVSLVTVNLVNAEQNKQAVQNFVNQHHLTFPIVLDSRGELMKEYRIITIPTSFLLNEKGEIEKTVVGPMTASQLKKWSEQ</sequence>
<dbReference type="InterPro" id="IPR013766">
    <property type="entry name" value="Thioredoxin_domain"/>
</dbReference>
<dbReference type="PANTHER" id="PTHR42852">
    <property type="entry name" value="THIOL:DISULFIDE INTERCHANGE PROTEIN DSBE"/>
    <property type="match status" value="1"/>
</dbReference>
<dbReference type="GO" id="GO:0017004">
    <property type="term" value="P:cytochrome complex assembly"/>
    <property type="evidence" value="ECO:0007669"/>
    <property type="project" value="UniProtKB-KW"/>
</dbReference>
<dbReference type="NCBIfam" id="NF041202">
    <property type="entry name" value="StoA_CxxC"/>
    <property type="match status" value="1"/>
</dbReference>
<dbReference type="GO" id="GO:0030313">
    <property type="term" value="C:cell envelope"/>
    <property type="evidence" value="ECO:0007669"/>
    <property type="project" value="UniProtKB-SubCell"/>
</dbReference>
<evidence type="ECO:0000313" key="5">
    <source>
        <dbReference type="EMBL" id="KXZ12766.1"/>
    </source>
</evidence>
<feature type="signal peptide" evidence="3">
    <location>
        <begin position="1"/>
        <end position="25"/>
    </location>
</feature>
<evidence type="ECO:0000256" key="1">
    <source>
        <dbReference type="ARBA" id="ARBA00004196"/>
    </source>
</evidence>
<keyword evidence="2" id="KW-0201">Cytochrome c-type biogenesis</keyword>
<keyword evidence="3" id="KW-0732">Signal</keyword>
<dbReference type="EMBL" id="LSBA01000040">
    <property type="protein sequence ID" value="KXZ12766.1"/>
    <property type="molecule type" value="Genomic_DNA"/>
</dbReference>
<dbReference type="Pfam" id="PF08534">
    <property type="entry name" value="Redoxin"/>
    <property type="match status" value="1"/>
</dbReference>
<dbReference type="AlphaFoldDB" id="A0A150F3B0"/>
<dbReference type="Proteomes" id="UP000075430">
    <property type="component" value="Unassembled WGS sequence"/>
</dbReference>
<evidence type="ECO:0000256" key="3">
    <source>
        <dbReference type="SAM" id="SignalP"/>
    </source>
</evidence>
<dbReference type="SUPFAM" id="SSF52833">
    <property type="entry name" value="Thioredoxin-like"/>
    <property type="match status" value="1"/>
</dbReference>
<reference evidence="6" key="1">
    <citation type="submission" date="2016-02" db="EMBL/GenBank/DDBJ databases">
        <authorList>
            <person name="Dunlap C."/>
        </authorList>
    </citation>
    <scope>NUCLEOTIDE SEQUENCE [LARGE SCALE GENOMIC DNA]</scope>
    <source>
        <strain evidence="6">NRRL B-41092</strain>
    </source>
</reference>
<dbReference type="Gene3D" id="3.40.30.10">
    <property type="entry name" value="Glutaredoxin"/>
    <property type="match status" value="1"/>
</dbReference>
<evidence type="ECO:0000313" key="6">
    <source>
        <dbReference type="Proteomes" id="UP000075430"/>
    </source>
</evidence>
<dbReference type="STRING" id="1793963.AXI58_06545"/>
<feature type="domain" description="Thioredoxin" evidence="4">
    <location>
        <begin position="26"/>
        <end position="164"/>
    </location>
</feature>
<name>A0A150F3B0_9BACI</name>
<keyword evidence="6" id="KW-1185">Reference proteome</keyword>
<dbReference type="CDD" id="cd02966">
    <property type="entry name" value="TlpA_like_family"/>
    <property type="match status" value="1"/>
</dbReference>
<protein>
    <submittedName>
        <fullName evidence="5">Sporulation protein</fullName>
    </submittedName>
</protein>
<gene>
    <name evidence="5" type="ORF">AXI58_06545</name>
</gene>
<dbReference type="InterPro" id="IPR036249">
    <property type="entry name" value="Thioredoxin-like_sf"/>
</dbReference>
<dbReference type="InterPro" id="IPR013740">
    <property type="entry name" value="Redoxin"/>
</dbReference>
<comment type="caution">
    <text evidence="5">The sequence shown here is derived from an EMBL/GenBank/DDBJ whole genome shotgun (WGS) entry which is preliminary data.</text>
</comment>
<dbReference type="PROSITE" id="PS00194">
    <property type="entry name" value="THIOREDOXIN_1"/>
    <property type="match status" value="1"/>
</dbReference>
<proteinExistence type="predicted"/>
<feature type="chain" id="PRO_5007561286" evidence="3">
    <location>
        <begin position="26"/>
        <end position="164"/>
    </location>
</feature>
<dbReference type="RefSeq" id="WP_061523554.1">
    <property type="nucleotide sequence ID" value="NZ_JANBMN010000035.1"/>
</dbReference>